<protein>
    <submittedName>
        <fullName evidence="1">Uncharacterized protein</fullName>
    </submittedName>
</protein>
<dbReference type="AlphaFoldDB" id="A0A3B0XYI8"/>
<dbReference type="EMBL" id="UOFN01000014">
    <property type="protein sequence ID" value="VAW73448.1"/>
    <property type="molecule type" value="Genomic_DNA"/>
</dbReference>
<gene>
    <name evidence="1" type="ORF">MNBD_GAMMA15-1290</name>
</gene>
<accession>A0A3B0XYI8</accession>
<organism evidence="1">
    <name type="scientific">hydrothermal vent metagenome</name>
    <dbReference type="NCBI Taxonomy" id="652676"/>
    <lineage>
        <taxon>unclassified sequences</taxon>
        <taxon>metagenomes</taxon>
        <taxon>ecological metagenomes</taxon>
    </lineage>
</organism>
<reference evidence="1" key="1">
    <citation type="submission" date="2018-06" db="EMBL/GenBank/DDBJ databases">
        <authorList>
            <person name="Zhirakovskaya E."/>
        </authorList>
    </citation>
    <scope>NUCLEOTIDE SEQUENCE</scope>
</reference>
<sequence>MDQSYYDFTVKMEKDAVNADYVEGWQSGYVLNPAREEQRLTEAYEAGYEDGKARNTDNYSNWAGK</sequence>
<evidence type="ECO:0000313" key="1">
    <source>
        <dbReference type="EMBL" id="VAW73448.1"/>
    </source>
</evidence>
<proteinExistence type="predicted"/>
<name>A0A3B0XYI8_9ZZZZ</name>